<dbReference type="InterPro" id="IPR027417">
    <property type="entry name" value="P-loop_NTPase"/>
</dbReference>
<dbReference type="GO" id="GO:0005886">
    <property type="term" value="C:plasma membrane"/>
    <property type="evidence" value="ECO:0007669"/>
    <property type="project" value="TreeGrafter"/>
</dbReference>
<evidence type="ECO:0000256" key="1">
    <source>
        <dbReference type="ARBA" id="ARBA00006611"/>
    </source>
</evidence>
<dbReference type="EMBL" id="AGYV01000006">
    <property type="protein sequence ID" value="ENY85461.1"/>
    <property type="molecule type" value="Genomic_DNA"/>
</dbReference>
<dbReference type="Gene3D" id="3.40.50.300">
    <property type="entry name" value="P-loop containing nucleotide triphosphate hydrolases"/>
    <property type="match status" value="1"/>
</dbReference>
<comment type="caution">
    <text evidence="5">The sequence shown here is derived from an EMBL/GenBank/DDBJ whole genome shotgun (WGS) entry which is preliminary data.</text>
</comment>
<protein>
    <recommendedName>
        <fullName evidence="4">Bacterial type II secretion system protein E domain-containing protein</fullName>
    </recommendedName>
</protein>
<dbReference type="InterPro" id="IPR001482">
    <property type="entry name" value="T2SS/T4SS_dom"/>
</dbReference>
<evidence type="ECO:0000259" key="4">
    <source>
        <dbReference type="Pfam" id="PF00437"/>
    </source>
</evidence>
<evidence type="ECO:0000256" key="2">
    <source>
        <dbReference type="ARBA" id="ARBA00022741"/>
    </source>
</evidence>
<keyword evidence="2" id="KW-0547">Nucleotide-binding</keyword>
<dbReference type="PATRIC" id="fig|999413.4.peg.3376"/>
<feature type="domain" description="Bacterial type II secretion system protein E" evidence="4">
    <location>
        <begin position="1"/>
        <end position="141"/>
    </location>
</feature>
<evidence type="ECO:0000313" key="6">
    <source>
        <dbReference type="Proteomes" id="UP000013051"/>
    </source>
</evidence>
<name>N9WPS5_CLOIN</name>
<dbReference type="GO" id="GO:0016887">
    <property type="term" value="F:ATP hydrolysis activity"/>
    <property type="evidence" value="ECO:0007669"/>
    <property type="project" value="TreeGrafter"/>
</dbReference>
<reference evidence="5 6" key="1">
    <citation type="submission" date="2013-01" db="EMBL/GenBank/DDBJ databases">
        <title>The Genome Sequence of Clostridium innocuum 2959.</title>
        <authorList>
            <consortium name="The Broad Institute Genome Sequencing Platform"/>
            <person name="Earl A."/>
            <person name="Ward D."/>
            <person name="Feldgarden M."/>
            <person name="Gevers D."/>
            <person name="Courvalin P."/>
            <person name="Lambert T."/>
            <person name="Walker B."/>
            <person name="Young S.K."/>
            <person name="Zeng Q."/>
            <person name="Gargeya S."/>
            <person name="Fitzgerald M."/>
            <person name="Haas B."/>
            <person name="Abouelleil A."/>
            <person name="Alvarado L."/>
            <person name="Arachchi H.M."/>
            <person name="Berlin A.M."/>
            <person name="Chapman S.B."/>
            <person name="Dewar J."/>
            <person name="Goldberg J."/>
            <person name="Griggs A."/>
            <person name="Gujja S."/>
            <person name="Hansen M."/>
            <person name="Howarth C."/>
            <person name="Imamovic A."/>
            <person name="Larimer J."/>
            <person name="McCowan C."/>
            <person name="Murphy C."/>
            <person name="Neiman D."/>
            <person name="Pearson M."/>
            <person name="Priest M."/>
            <person name="Roberts A."/>
            <person name="Saif S."/>
            <person name="Shea T."/>
            <person name="Sisk P."/>
            <person name="Sykes S."/>
            <person name="Wortman J."/>
            <person name="Nusbaum C."/>
            <person name="Birren B."/>
        </authorList>
    </citation>
    <scope>NUCLEOTIDE SEQUENCE [LARGE SCALE GENOMIC DNA]</scope>
    <source>
        <strain evidence="5 6">2959</strain>
    </source>
</reference>
<sequence length="149" mass="17011">MSSLHTNDAISSIVRLEDMGIEPYLIANSLVGSVSQRLVRTICPHCREKLKATELERQVLGKEIEYVYRGAGCHHCNQTGYKGRTAVHEIILIDKEMRRMISSHRDIDDIYAYVKKSQQLHTLKDEAVELVINGQTTMDELYKITAYSD</sequence>
<dbReference type="Pfam" id="PF00437">
    <property type="entry name" value="T2SSE"/>
    <property type="match status" value="1"/>
</dbReference>
<dbReference type="GO" id="GO:0005524">
    <property type="term" value="F:ATP binding"/>
    <property type="evidence" value="ECO:0007669"/>
    <property type="project" value="UniProtKB-KW"/>
</dbReference>
<gene>
    <name evidence="5" type="ORF">HMPREF1094_03154</name>
</gene>
<dbReference type="AlphaFoldDB" id="N9WPS5"/>
<proteinExistence type="inferred from homology"/>
<evidence type="ECO:0000313" key="5">
    <source>
        <dbReference type="EMBL" id="ENY85461.1"/>
    </source>
</evidence>
<organism evidence="5 6">
    <name type="scientific">[Clostridium] innocuum 2959</name>
    <dbReference type="NCBI Taxonomy" id="999413"/>
    <lineage>
        <taxon>Bacteria</taxon>
        <taxon>Bacillati</taxon>
        <taxon>Bacillota</taxon>
        <taxon>Clostridia</taxon>
        <taxon>Eubacteriales</taxon>
        <taxon>Clostridiaceae</taxon>
        <taxon>Clostridium</taxon>
    </lineage>
</organism>
<comment type="similarity">
    <text evidence="1">Belongs to the GSP E family.</text>
</comment>
<dbReference type="HOGENOM" id="CLU_013446_6_0_9"/>
<dbReference type="SUPFAM" id="SSF52540">
    <property type="entry name" value="P-loop containing nucleoside triphosphate hydrolases"/>
    <property type="match status" value="1"/>
</dbReference>
<keyword evidence="6" id="KW-1185">Reference proteome</keyword>
<dbReference type="PANTHER" id="PTHR30258">
    <property type="entry name" value="TYPE II SECRETION SYSTEM PROTEIN GSPE-RELATED"/>
    <property type="match status" value="1"/>
</dbReference>
<dbReference type="eggNOG" id="COG2804">
    <property type="taxonomic scope" value="Bacteria"/>
</dbReference>
<evidence type="ECO:0000256" key="3">
    <source>
        <dbReference type="ARBA" id="ARBA00022840"/>
    </source>
</evidence>
<dbReference type="PANTHER" id="PTHR30258:SF2">
    <property type="entry name" value="COMG OPERON PROTEIN 1"/>
    <property type="match status" value="1"/>
</dbReference>
<accession>N9WPS5</accession>
<dbReference type="Proteomes" id="UP000013051">
    <property type="component" value="Unassembled WGS sequence"/>
</dbReference>
<keyword evidence="3" id="KW-0067">ATP-binding</keyword>